<dbReference type="InterPro" id="IPR007329">
    <property type="entry name" value="FMN-bd"/>
</dbReference>
<dbReference type="GO" id="GO:0016020">
    <property type="term" value="C:membrane"/>
    <property type="evidence" value="ECO:0007669"/>
    <property type="project" value="InterPro"/>
</dbReference>
<comment type="cofactor">
    <cofactor evidence="2">
        <name>FAD</name>
        <dbReference type="ChEBI" id="CHEBI:57692"/>
    </cofactor>
</comment>
<organism evidence="11 12">
    <name type="scientific">Lactobacillus crispatus (strain ST1)</name>
    <dbReference type="NCBI Taxonomy" id="748671"/>
    <lineage>
        <taxon>Bacteria</taxon>
        <taxon>Bacillati</taxon>
        <taxon>Bacillota</taxon>
        <taxon>Bacilli</taxon>
        <taxon>Lactobacillales</taxon>
        <taxon>Lactobacillaceae</taxon>
        <taxon>Lactobacillus</taxon>
    </lineage>
</organism>
<evidence type="ECO:0000256" key="4">
    <source>
        <dbReference type="ARBA" id="ARBA00013137"/>
    </source>
</evidence>
<accession>D5GZS8</accession>
<dbReference type="Pfam" id="PF04205">
    <property type="entry name" value="FMN_bind"/>
    <property type="match status" value="1"/>
</dbReference>
<keyword evidence="7" id="KW-0274">FAD</keyword>
<evidence type="ECO:0000256" key="6">
    <source>
        <dbReference type="ARBA" id="ARBA00022630"/>
    </source>
</evidence>
<dbReference type="PANTHER" id="PTHR43400">
    <property type="entry name" value="FUMARATE REDUCTASE"/>
    <property type="match status" value="1"/>
</dbReference>
<name>D5GZS8_LACCS</name>
<evidence type="ECO:0000256" key="5">
    <source>
        <dbReference type="ARBA" id="ARBA00015872"/>
    </source>
</evidence>
<dbReference type="eggNOG" id="COG3976">
    <property type="taxonomic scope" value="Bacteria"/>
</dbReference>
<dbReference type="AlphaFoldDB" id="D5GZS8"/>
<dbReference type="Gene3D" id="3.50.50.60">
    <property type="entry name" value="FAD/NAD(P)-binding domain"/>
    <property type="match status" value="1"/>
</dbReference>
<dbReference type="SUPFAM" id="SSF51905">
    <property type="entry name" value="FAD/NAD(P)-binding domain"/>
    <property type="match status" value="1"/>
</dbReference>
<reference evidence="11 12" key="1">
    <citation type="journal article" date="2010" name="J. Bacteriol.">
        <title>Genome sequence of Lactobacillus crispatus ST1.</title>
        <authorList>
            <person name="Ojala T."/>
            <person name="Kuparinen V."/>
            <person name="Koskinen J.P."/>
            <person name="Alatalo E."/>
            <person name="Holm L."/>
            <person name="Auvinen P."/>
            <person name="Edelman S."/>
            <person name="Westerlund-Wikstrom B."/>
            <person name="Korhonen T.K."/>
            <person name="Paulin L."/>
            <person name="Kankainen M."/>
        </authorList>
    </citation>
    <scope>NUCLEOTIDE SEQUENCE [LARGE SCALE GENOMIC DNA]</scope>
    <source>
        <strain evidence="11 12">ST1</strain>
    </source>
</reference>
<dbReference type="InterPro" id="IPR050315">
    <property type="entry name" value="FAD-oxidoreductase_2"/>
</dbReference>
<dbReference type="Gene3D" id="3.90.700.10">
    <property type="entry name" value="Succinate dehydrogenase/fumarate reductase flavoprotein, catalytic domain"/>
    <property type="match status" value="1"/>
</dbReference>
<gene>
    <name evidence="11" type="ordered locus">LCRIS_01840</name>
</gene>
<keyword evidence="8" id="KW-0560">Oxidoreductase</keyword>
<dbReference type="GO" id="GO:0010181">
    <property type="term" value="F:FMN binding"/>
    <property type="evidence" value="ECO:0007669"/>
    <property type="project" value="InterPro"/>
</dbReference>
<evidence type="ECO:0000256" key="2">
    <source>
        <dbReference type="ARBA" id="ARBA00001974"/>
    </source>
</evidence>
<dbReference type="RefSeq" id="WP_013086954.1">
    <property type="nucleotide sequence ID" value="NC_014106.1"/>
</dbReference>
<evidence type="ECO:0000256" key="3">
    <source>
        <dbReference type="ARBA" id="ARBA00008040"/>
    </source>
</evidence>
<dbReference type="Proteomes" id="UP000002371">
    <property type="component" value="Chromosome"/>
</dbReference>
<protein>
    <recommendedName>
        <fullName evidence="5">Urocanate reductase</fullName>
        <ecNumber evidence="4">1.3.99.33</ecNumber>
    </recommendedName>
</protein>
<evidence type="ECO:0000256" key="7">
    <source>
        <dbReference type="ARBA" id="ARBA00022827"/>
    </source>
</evidence>
<dbReference type="Gene3D" id="3.90.1010.20">
    <property type="match status" value="1"/>
</dbReference>
<dbReference type="PATRIC" id="fig|748671.3.peg.1807"/>
<dbReference type="SMART" id="SM00900">
    <property type="entry name" value="FMN_bind"/>
    <property type="match status" value="1"/>
</dbReference>
<dbReference type="eggNOG" id="COG1053">
    <property type="taxonomic scope" value="Bacteria"/>
</dbReference>
<keyword evidence="6" id="KW-0285">Flavoprotein</keyword>
<dbReference type="InterPro" id="IPR036188">
    <property type="entry name" value="FAD/NAD-bd_sf"/>
</dbReference>
<proteinExistence type="inferred from homology"/>
<comment type="similarity">
    <text evidence="3">Belongs to the FAD-dependent oxidoreductase 2 family. FRD/SDH subfamily.</text>
</comment>
<dbReference type="KEGG" id="lcr:LCRIS_01840"/>
<evidence type="ECO:0000256" key="8">
    <source>
        <dbReference type="ARBA" id="ARBA00023002"/>
    </source>
</evidence>
<dbReference type="Pfam" id="PF00890">
    <property type="entry name" value="FAD_binding_2"/>
    <property type="match status" value="1"/>
</dbReference>
<reference key="2">
    <citation type="submission" date="2010-03" db="EMBL/GenBank/DDBJ databases">
        <title>Genome Sequence of Lactobacillus crispatus ST1.</title>
        <authorList>
            <person name="Ojala T."/>
            <person name="Kuparinen V."/>
            <person name="Koskinen J.P."/>
            <person name="Alatalo E."/>
            <person name="Holm L."/>
            <person name="Auvinen P."/>
            <person name="Edelman S."/>
            <person name="Westerlund-Wikstroem B."/>
            <person name="Korhonen T.K."/>
            <person name="Paulin L."/>
            <person name="Kankainen M."/>
        </authorList>
    </citation>
    <scope>NUCLEOTIDE SEQUENCE</scope>
    <source>
        <strain>ST1</strain>
    </source>
</reference>
<dbReference type="GO" id="GO:0033765">
    <property type="term" value="F:steroid dehydrogenase activity, acting on the CH-CH group of donors"/>
    <property type="evidence" value="ECO:0007669"/>
    <property type="project" value="UniProtKB-ARBA"/>
</dbReference>
<dbReference type="PANTHER" id="PTHR43400:SF7">
    <property type="entry name" value="FAD-DEPENDENT OXIDOREDUCTASE 2 FAD BINDING DOMAIN-CONTAINING PROTEIN"/>
    <property type="match status" value="1"/>
</dbReference>
<comment type="catalytic activity">
    <reaction evidence="9">
        <text>dihydrourocanate + A = urocanate + AH2</text>
        <dbReference type="Rhea" id="RHEA:36059"/>
        <dbReference type="ChEBI" id="CHEBI:13193"/>
        <dbReference type="ChEBI" id="CHEBI:17499"/>
        <dbReference type="ChEBI" id="CHEBI:27247"/>
        <dbReference type="ChEBI" id="CHEBI:72991"/>
        <dbReference type="EC" id="1.3.99.33"/>
    </reaction>
</comment>
<dbReference type="InterPro" id="IPR027477">
    <property type="entry name" value="Succ_DH/fumarate_Rdtase_cat_sf"/>
</dbReference>
<evidence type="ECO:0000256" key="9">
    <source>
        <dbReference type="ARBA" id="ARBA00049922"/>
    </source>
</evidence>
<evidence type="ECO:0000313" key="11">
    <source>
        <dbReference type="EMBL" id="CBL51287.1"/>
    </source>
</evidence>
<evidence type="ECO:0000256" key="1">
    <source>
        <dbReference type="ARBA" id="ARBA00001917"/>
    </source>
</evidence>
<dbReference type="EMBL" id="FN692037">
    <property type="protein sequence ID" value="CBL51287.1"/>
    <property type="molecule type" value="Genomic_DNA"/>
</dbReference>
<evidence type="ECO:0000259" key="10">
    <source>
        <dbReference type="SMART" id="SM00900"/>
    </source>
</evidence>
<dbReference type="EC" id="1.3.99.33" evidence="4"/>
<comment type="cofactor">
    <cofactor evidence="1">
        <name>FMN</name>
        <dbReference type="ChEBI" id="CHEBI:58210"/>
    </cofactor>
</comment>
<dbReference type="SUPFAM" id="SSF56425">
    <property type="entry name" value="Succinate dehydrogenase/fumarate reductase flavoprotein, catalytic domain"/>
    <property type="match status" value="1"/>
</dbReference>
<evidence type="ECO:0000313" key="12">
    <source>
        <dbReference type="Proteomes" id="UP000002371"/>
    </source>
</evidence>
<dbReference type="HOGENOM" id="CLU_011398_3_1_9"/>
<dbReference type="InterPro" id="IPR003953">
    <property type="entry name" value="FAD-dep_OxRdtase_2_FAD-bd"/>
</dbReference>
<sequence>MLISEIKNFKWNVNYDVIVIGFGGAGATAARFAADHNCKVLLVDSAPAGHEGGNTRYCGQLIAGTKSKKAYEQYYSKLTEPFNLDKNVKDTFVDNVSNIQEYLKKYLNVTPFSFLDHPNRMTVQSVKGDFPDYPSYSGSSEYNMYTVHDGQSIEDGALWKVLRSEVTKRLDKITIWYSSPAIKLLQNEDNRIVGAVIKRNNKKDIYVHARRGIVLSAGGFENDPDRIQDYLGVPRVIPMGSLYNKGDSIRLSIEVGADQWHTSVFNAGGLYHGLTYAVKTGERGALVYTWPQLYTGSIFVVGNDGTRYFPEDAHSKAGYLYMHGFGRHPCLTTQSWIIFDEKQRKELLKIKDDLLQNSLKTAISANNIKDLAIKLKFDVATFVTTFKTYNEMAKLKKDYQFNRRPETMIPMDDSSIYAIKLQPTVLNTQGGPRRNENAEIVRPDNSVIFGLFGAGEAGGITANQYQAGQDVAELLIFGKIAGDNVSKMPVDNISLINMTNDAILQSDEKNINYQLKANQYLGKSSQGMGNELVVRVTIKPNTTDIEDIKVIKQSETKEIGQKVIQPLLKKIIQDNTIDVDAITGASLTTNAVKDAVKDALSKVKTN</sequence>
<feature type="domain" description="FMN-binding" evidence="10">
    <location>
        <begin position="527"/>
        <end position="603"/>
    </location>
</feature>